<dbReference type="AlphaFoldDB" id="A0A913HD88"/>
<evidence type="ECO:0000313" key="3">
    <source>
        <dbReference type="WBParaSite" id="SSTP_0000107400.1"/>
    </source>
</evidence>
<dbReference type="WBParaSite" id="TCONS_00005945.p1">
    <property type="protein sequence ID" value="TCONS_00005945.p1"/>
    <property type="gene ID" value="XLOC_004152"/>
</dbReference>
<keyword evidence="1" id="KW-0812">Transmembrane</keyword>
<dbReference type="WBParaSite" id="SSTP_0000107400.1">
    <property type="protein sequence ID" value="SSTP_0000107400.1"/>
    <property type="gene ID" value="SSTP_0000107400"/>
</dbReference>
<feature type="transmembrane region" description="Helical" evidence="1">
    <location>
        <begin position="227"/>
        <end position="248"/>
    </location>
</feature>
<evidence type="ECO:0000313" key="2">
    <source>
        <dbReference type="Proteomes" id="UP000035681"/>
    </source>
</evidence>
<feature type="transmembrane region" description="Helical" evidence="1">
    <location>
        <begin position="127"/>
        <end position="151"/>
    </location>
</feature>
<proteinExistence type="predicted"/>
<keyword evidence="1" id="KW-0472">Membrane</keyword>
<keyword evidence="1" id="KW-1133">Transmembrane helix</keyword>
<evidence type="ECO:0000256" key="1">
    <source>
        <dbReference type="SAM" id="Phobius"/>
    </source>
</evidence>
<protein>
    <submittedName>
        <fullName evidence="4">MARVEL domain-containing protein</fullName>
    </submittedName>
</protein>
<feature type="transmembrane region" description="Helical" evidence="1">
    <location>
        <begin position="82"/>
        <end position="115"/>
    </location>
</feature>
<sequence length="316" mass="36504">MSFNISYKNDNNLIYFFFRMKNQLLHGIIHRWSGEYYTNENNNGTSIAMIDEKDPNVPLIGKTSLIEEYFTRIIEKPMKETFCFSSISYLGFSFILSILQFIFFIYSTISLFYFGLEIQYTQEADEFGFSILCLSHILIIIAILLYIVGLVRRKHLLLIPNIILHLSFIILTFFIAIYIFILIIGGISINVNILIRKIDHNAGSLSSIMHDSDNIDIGKKVGNFKTILYLTFGIAIIFFIFQFFYFNILRRCFIIIRNANIKIFNDSKALTEVSDMNISTNSNNEHSSCSIQVEESLRNNSTLKSPTPISMVQLKV</sequence>
<name>A0A913HD88_STRER</name>
<organism evidence="3">
    <name type="scientific">Strongyloides stercoralis</name>
    <name type="common">Threadworm</name>
    <dbReference type="NCBI Taxonomy" id="6248"/>
    <lineage>
        <taxon>Eukaryota</taxon>
        <taxon>Metazoa</taxon>
        <taxon>Ecdysozoa</taxon>
        <taxon>Nematoda</taxon>
        <taxon>Chromadorea</taxon>
        <taxon>Rhabditida</taxon>
        <taxon>Tylenchina</taxon>
        <taxon>Panagrolaimomorpha</taxon>
        <taxon>Strongyloidoidea</taxon>
        <taxon>Strongyloididae</taxon>
        <taxon>Strongyloides</taxon>
    </lineage>
</organism>
<accession>A0A913HD88</accession>
<keyword evidence="2" id="KW-1185">Reference proteome</keyword>
<dbReference type="Proteomes" id="UP000035681">
    <property type="component" value="Unplaced"/>
</dbReference>
<evidence type="ECO:0000313" key="4">
    <source>
        <dbReference type="WBParaSite" id="TCONS_00005945.p1"/>
    </source>
</evidence>
<reference evidence="3" key="1">
    <citation type="submission" date="2022-10" db="UniProtKB">
        <authorList>
            <consortium name="WormBaseParasite"/>
        </authorList>
    </citation>
    <scope>IDENTIFICATION</scope>
</reference>
<feature type="transmembrane region" description="Helical" evidence="1">
    <location>
        <begin position="163"/>
        <end position="189"/>
    </location>
</feature>